<protein>
    <recommendedName>
        <fullName evidence="9 10">2,3-bisphosphoglycerate-independent phosphoglycerate mutase</fullName>
        <shortName evidence="9">BPG-independent PGAM</shortName>
        <shortName evidence="9">Phosphoglyceromutase</shortName>
        <shortName evidence="9">iPGM</shortName>
        <ecNumber evidence="9 10">5.4.2.12</ecNumber>
    </recommendedName>
</protein>
<evidence type="ECO:0000259" key="15">
    <source>
        <dbReference type="Pfam" id="PF06415"/>
    </source>
</evidence>
<evidence type="ECO:0000256" key="4">
    <source>
        <dbReference type="ARBA" id="ARBA00008819"/>
    </source>
</evidence>
<dbReference type="OrthoDB" id="9800863at2"/>
<dbReference type="InterPro" id="IPR017850">
    <property type="entry name" value="Alkaline_phosphatase_core_sf"/>
</dbReference>
<evidence type="ECO:0000256" key="6">
    <source>
        <dbReference type="ARBA" id="ARBA00023152"/>
    </source>
</evidence>
<reference evidence="16 17" key="1">
    <citation type="submission" date="2016-09" db="EMBL/GenBank/DDBJ databases">
        <title>Genomic evidence for plant-parasitic nematodes as the earliest Wolbachia hosts.</title>
        <authorList>
            <person name="Brown A.M."/>
            <person name="Wasala S.K."/>
            <person name="Howe D.K."/>
            <person name="Peetz A.B."/>
            <person name="Zasada I.A."/>
            <person name="Denver D.R."/>
        </authorList>
    </citation>
    <scope>NUCLEOTIDE SEQUENCE [LARGE SCALE GENOMIC DNA]</scope>
    <source>
        <strain evidence="17">wPpe</strain>
    </source>
</reference>
<dbReference type="GO" id="GO:0006007">
    <property type="term" value="P:glucose catabolic process"/>
    <property type="evidence" value="ECO:0007669"/>
    <property type="project" value="InterPro"/>
</dbReference>
<feature type="binding site" evidence="9 13">
    <location>
        <position position="12"/>
    </location>
    <ligand>
        <name>Mn(2+)</name>
        <dbReference type="ChEBI" id="CHEBI:29035"/>
        <label>2</label>
    </ligand>
</feature>
<feature type="binding site" evidence="9 12">
    <location>
        <position position="121"/>
    </location>
    <ligand>
        <name>substrate</name>
    </ligand>
</feature>
<dbReference type="InterPro" id="IPR011258">
    <property type="entry name" value="BPG-indep_PGM_N"/>
</dbReference>
<sequence>MSTKSVILCILDGWGNGTDNQYNAISNVNPPCWQYISSNYPKCSLSASGNDVGLPDGQMGNSEVGHMSIGSGRVVTQSLQRINQEIDTIENNKNLKDFIDQVKSRDGTCHVMGLISDGGVHSHQKHITIIINKLIQQGVNVAIHAFLDGRDTLPQSGRECIKKFQNEIMNNNIVTVSGRYYAMDRDNKWERTIEAYNAIAFAQAPRYDDTLSLIDSNYSNNITDEFIKPAVINGYNGIKPEDGILLANFRADRMLQLAGVLLGKTNNDNVAKFSSILGMMQYSIDLNIPYIFSPIYCTNTLGQVISDNGLKQLRIAETEKYAHVTFFFNCGREKPFPGEERILIPSPKIKTYDMQPEMSAFKVTEELIKKIHSKEFTLIVANYANPDMIGHTGNIKAAEQAVTVVDHCLLKVLQAVKETGDTILIVTADHGNVECMFDKKSNTLHTAHTLNRVPFIICTDLSLTLEDGKLSDIAPTILQLLGIKKPAEITGSSLISGFF</sequence>
<feature type="binding site" evidence="9 12">
    <location>
        <position position="185"/>
    </location>
    <ligand>
        <name>substrate</name>
    </ligand>
</feature>
<gene>
    <name evidence="9" type="primary">gpmI</name>
    <name evidence="16" type="ORF">BIY23_00265</name>
</gene>
<keyword evidence="7 9" id="KW-0464">Manganese</keyword>
<comment type="caution">
    <text evidence="16">The sequence shown here is derived from an EMBL/GenBank/DDBJ whole genome shotgun (WGS) entry which is preliminary data.</text>
</comment>
<dbReference type="Gene3D" id="3.40.720.10">
    <property type="entry name" value="Alkaline Phosphatase, subunit A"/>
    <property type="match status" value="1"/>
</dbReference>
<feature type="active site" description="Phosphoserine intermediate" evidence="9 11">
    <location>
        <position position="62"/>
    </location>
</feature>
<dbReference type="PIRSF" id="PIRSF001492">
    <property type="entry name" value="IPGAM"/>
    <property type="match status" value="1"/>
</dbReference>
<evidence type="ECO:0000256" key="5">
    <source>
        <dbReference type="ARBA" id="ARBA00022723"/>
    </source>
</evidence>
<feature type="binding site" evidence="9 12">
    <location>
        <position position="320"/>
    </location>
    <ligand>
        <name>substrate</name>
    </ligand>
</feature>
<dbReference type="SUPFAM" id="SSF53649">
    <property type="entry name" value="Alkaline phosphatase-like"/>
    <property type="match status" value="1"/>
</dbReference>
<name>A0A1E7QKJ5_WOLPI</name>
<feature type="binding site" evidence="9 13">
    <location>
        <position position="430"/>
    </location>
    <ligand>
        <name>Mn(2+)</name>
        <dbReference type="ChEBI" id="CHEBI:29035"/>
        <label>2</label>
    </ligand>
</feature>
<dbReference type="GO" id="GO:0006096">
    <property type="term" value="P:glycolytic process"/>
    <property type="evidence" value="ECO:0007669"/>
    <property type="project" value="UniProtKB-UniRule"/>
</dbReference>
<evidence type="ECO:0000256" key="10">
    <source>
        <dbReference type="NCBIfam" id="TIGR01307"/>
    </source>
</evidence>
<evidence type="ECO:0000256" key="9">
    <source>
        <dbReference type="HAMAP-Rule" id="MF_01038"/>
    </source>
</evidence>
<evidence type="ECO:0000256" key="2">
    <source>
        <dbReference type="ARBA" id="ARBA00002315"/>
    </source>
</evidence>
<keyword evidence="6 9" id="KW-0324">Glycolysis</keyword>
<dbReference type="SUPFAM" id="SSF64158">
    <property type="entry name" value="2,3-Bisphosphoglycerate-independent phosphoglycerate mutase, substrate-binding domain"/>
    <property type="match status" value="1"/>
</dbReference>
<proteinExistence type="inferred from homology"/>
<feature type="binding site" evidence="9 12">
    <location>
        <position position="179"/>
    </location>
    <ligand>
        <name>substrate</name>
    </ligand>
</feature>
<dbReference type="PANTHER" id="PTHR31637:SF0">
    <property type="entry name" value="2,3-BISPHOSPHOGLYCERATE-INDEPENDENT PHOSPHOGLYCERATE MUTASE"/>
    <property type="match status" value="1"/>
</dbReference>
<dbReference type="FunFam" id="3.40.1450.10:FF:000002">
    <property type="entry name" value="2,3-bisphosphoglycerate-independent phosphoglycerate mutase"/>
    <property type="match status" value="1"/>
</dbReference>
<dbReference type="CDD" id="cd16010">
    <property type="entry name" value="iPGM"/>
    <property type="match status" value="1"/>
</dbReference>
<comment type="cofactor">
    <cofactor evidence="9">
        <name>Mn(2+)</name>
        <dbReference type="ChEBI" id="CHEBI:29035"/>
    </cofactor>
    <text evidence="9">Binds 2 manganese ions per subunit.</text>
</comment>
<evidence type="ECO:0000256" key="1">
    <source>
        <dbReference type="ARBA" id="ARBA00000370"/>
    </source>
</evidence>
<dbReference type="GO" id="GO:0004619">
    <property type="term" value="F:phosphoglycerate mutase activity"/>
    <property type="evidence" value="ECO:0007669"/>
    <property type="project" value="UniProtKB-UniRule"/>
</dbReference>
<dbReference type="PANTHER" id="PTHR31637">
    <property type="entry name" value="2,3-BISPHOSPHOGLYCERATE-INDEPENDENT PHOSPHOGLYCERATE MUTASE"/>
    <property type="match status" value="1"/>
</dbReference>
<evidence type="ECO:0000256" key="12">
    <source>
        <dbReference type="PIRSR" id="PIRSR001492-2"/>
    </source>
</evidence>
<dbReference type="EC" id="5.4.2.12" evidence="9 10"/>
<dbReference type="Pfam" id="PF06415">
    <property type="entry name" value="iPGM_N"/>
    <property type="match status" value="1"/>
</dbReference>
<dbReference type="NCBIfam" id="TIGR01307">
    <property type="entry name" value="pgm_bpd_ind"/>
    <property type="match status" value="1"/>
</dbReference>
<evidence type="ECO:0000313" key="17">
    <source>
        <dbReference type="Proteomes" id="UP000175679"/>
    </source>
</evidence>
<feature type="binding site" evidence="9 12">
    <location>
        <begin position="250"/>
        <end position="253"/>
    </location>
    <ligand>
        <name>substrate</name>
    </ligand>
</feature>
<evidence type="ECO:0000259" key="14">
    <source>
        <dbReference type="Pfam" id="PF01676"/>
    </source>
</evidence>
<feature type="binding site" evidence="9 13">
    <location>
        <position position="62"/>
    </location>
    <ligand>
        <name>Mn(2+)</name>
        <dbReference type="ChEBI" id="CHEBI:29035"/>
        <label>2</label>
    </ligand>
</feature>
<dbReference type="AlphaFoldDB" id="A0A1E7QKJ5"/>
<evidence type="ECO:0000256" key="13">
    <source>
        <dbReference type="PIRSR" id="PIRSR001492-3"/>
    </source>
</evidence>
<keyword evidence="8 9" id="KW-0413">Isomerase</keyword>
<evidence type="ECO:0000313" key="16">
    <source>
        <dbReference type="EMBL" id="OEY86927.1"/>
    </source>
</evidence>
<evidence type="ECO:0000256" key="8">
    <source>
        <dbReference type="ARBA" id="ARBA00023235"/>
    </source>
</evidence>
<feature type="binding site" evidence="9 13">
    <location>
        <position position="391"/>
    </location>
    <ligand>
        <name>Mn(2+)</name>
        <dbReference type="ChEBI" id="CHEBI:29035"/>
        <label>1</label>
    </ligand>
</feature>
<dbReference type="Gene3D" id="3.40.1450.10">
    <property type="entry name" value="BPG-independent phosphoglycerate mutase, domain B"/>
    <property type="match status" value="1"/>
</dbReference>
<evidence type="ECO:0000256" key="7">
    <source>
        <dbReference type="ARBA" id="ARBA00023211"/>
    </source>
</evidence>
<dbReference type="GO" id="GO:0030145">
    <property type="term" value="F:manganese ion binding"/>
    <property type="evidence" value="ECO:0007669"/>
    <property type="project" value="UniProtKB-UniRule"/>
</dbReference>
<dbReference type="UniPathway" id="UPA00109">
    <property type="reaction ID" value="UER00186"/>
</dbReference>
<comment type="subunit">
    <text evidence="9">Monomer.</text>
</comment>
<feature type="binding site" evidence="9 13">
    <location>
        <position position="429"/>
    </location>
    <ligand>
        <name>Mn(2+)</name>
        <dbReference type="ChEBI" id="CHEBI:29035"/>
        <label>2</label>
    </ligand>
</feature>
<evidence type="ECO:0000256" key="3">
    <source>
        <dbReference type="ARBA" id="ARBA00004798"/>
    </source>
</evidence>
<dbReference type="InterPro" id="IPR036646">
    <property type="entry name" value="PGAM_B_sf"/>
</dbReference>
<comment type="pathway">
    <text evidence="3 9">Carbohydrate degradation; glycolysis; pyruvate from D-glyceraldehyde 3-phosphate: step 3/5.</text>
</comment>
<dbReference type="RefSeq" id="WP_070064578.1">
    <property type="nucleotide sequence ID" value="NZ_MJMG01000001.1"/>
</dbReference>
<dbReference type="HAMAP" id="MF_01038">
    <property type="entry name" value="GpmI"/>
    <property type="match status" value="1"/>
</dbReference>
<organism evidence="16 17">
    <name type="scientific">Wolbachia pipientis</name>
    <dbReference type="NCBI Taxonomy" id="955"/>
    <lineage>
        <taxon>Bacteria</taxon>
        <taxon>Pseudomonadati</taxon>
        <taxon>Pseudomonadota</taxon>
        <taxon>Alphaproteobacteria</taxon>
        <taxon>Rickettsiales</taxon>
        <taxon>Anaplasmataceae</taxon>
        <taxon>Wolbachieae</taxon>
        <taxon>Wolbachia</taxon>
    </lineage>
</organism>
<feature type="binding site" evidence="9 13">
    <location>
        <position position="448"/>
    </location>
    <ligand>
        <name>Mn(2+)</name>
        <dbReference type="ChEBI" id="CHEBI:29035"/>
        <label>1</label>
    </ligand>
</feature>
<dbReference type="InterPro" id="IPR006124">
    <property type="entry name" value="Metalloenzyme"/>
</dbReference>
<feature type="domain" description="Metalloenzyme" evidence="14">
    <location>
        <begin position="4"/>
        <end position="485"/>
    </location>
</feature>
<feature type="binding site" evidence="9 13">
    <location>
        <position position="387"/>
    </location>
    <ligand>
        <name>Mn(2+)</name>
        <dbReference type="ChEBI" id="CHEBI:29035"/>
        <label>1</label>
    </ligand>
</feature>
<dbReference type="InterPro" id="IPR005995">
    <property type="entry name" value="Pgm_bpd_ind"/>
</dbReference>
<comment type="similarity">
    <text evidence="4 9">Belongs to the BPG-independent phosphoglycerate mutase family.</text>
</comment>
<keyword evidence="17" id="KW-1185">Reference proteome</keyword>
<feature type="domain" description="BPG-independent PGAM N-terminal" evidence="15">
    <location>
        <begin position="87"/>
        <end position="283"/>
    </location>
</feature>
<dbReference type="Pfam" id="PF01676">
    <property type="entry name" value="Metalloenzyme"/>
    <property type="match status" value="1"/>
</dbReference>
<dbReference type="EMBL" id="MJMG01000001">
    <property type="protein sequence ID" value="OEY86927.1"/>
    <property type="molecule type" value="Genomic_DNA"/>
</dbReference>
<comment type="function">
    <text evidence="2 9">Catalyzes the interconversion of 2-phosphoglycerate and 3-phosphoglycerate.</text>
</comment>
<accession>A0A1E7QKJ5</accession>
<keyword evidence="5 9" id="KW-0479">Metal-binding</keyword>
<evidence type="ECO:0000256" key="11">
    <source>
        <dbReference type="PIRSR" id="PIRSR001492-1"/>
    </source>
</evidence>
<dbReference type="Proteomes" id="UP000175679">
    <property type="component" value="Unassembled WGS sequence"/>
</dbReference>
<dbReference type="GO" id="GO:0005737">
    <property type="term" value="C:cytoplasm"/>
    <property type="evidence" value="ECO:0007669"/>
    <property type="project" value="InterPro"/>
</dbReference>
<feature type="binding site" evidence="9 12">
    <location>
        <begin position="150"/>
        <end position="151"/>
    </location>
    <ligand>
        <name>substrate</name>
    </ligand>
</feature>
<comment type="catalytic activity">
    <reaction evidence="1 9">
        <text>(2R)-2-phosphoglycerate = (2R)-3-phosphoglycerate</text>
        <dbReference type="Rhea" id="RHEA:15901"/>
        <dbReference type="ChEBI" id="CHEBI:58272"/>
        <dbReference type="ChEBI" id="CHEBI:58289"/>
        <dbReference type="EC" id="5.4.2.12"/>
    </reaction>
</comment>